<feature type="transmembrane region" description="Helical" evidence="1">
    <location>
        <begin position="270"/>
        <end position="288"/>
    </location>
</feature>
<evidence type="ECO:0000313" key="3">
    <source>
        <dbReference type="EMBL" id="SFE49398.1"/>
    </source>
</evidence>
<dbReference type="InterPro" id="IPR032809">
    <property type="entry name" value="Put_HupE_UreJ"/>
</dbReference>
<keyword evidence="1" id="KW-0812">Transmembrane</keyword>
<keyword evidence="1" id="KW-0472">Membrane</keyword>
<gene>
    <name evidence="3" type="ORF">SAMN05216378_3316</name>
</gene>
<sequence>MLLLITLIPVMSLPKTASAHPLSASYTEITFDQDQTKLDFSIDELSVLEKVDVDTNGDGKLDQVELTANQATIIHFIEDSMYLEVGQQDQAGEDAGIEFTQKNDMNYVTVHFIYPAVPYGETVHLNDGLYYNDSNTNYANLLIAKSGADVSQAILTGNERDWTMIHTEPQLEQGQEAEDSVSGAALDNQSSVTANATTDAKASFSFKDSAWYSFFKLGMHHILGGYDHLLFLLALLLGRQSFKQYAATITAFTIAHSITLTLTYLEILHFPSRFIESIIALSIIYVAVENIFFKKIRFRWLVTFAFGLIHGMGFADILLGMDIPKPYVAVDLASFNIGIEFIQLCLVALAVPVIRYAQRYKGYYRTVQAASVLIAAAGAFWLYERLL</sequence>
<name>A0A1I2B0H7_9BACL</name>
<feature type="transmembrane region" description="Helical" evidence="1">
    <location>
        <begin position="333"/>
        <end position="354"/>
    </location>
</feature>
<dbReference type="OrthoDB" id="9808870at2"/>
<dbReference type="Proteomes" id="UP000198855">
    <property type="component" value="Unassembled WGS sequence"/>
</dbReference>
<feature type="chain" id="PRO_5011612246" evidence="2">
    <location>
        <begin position="20"/>
        <end position="387"/>
    </location>
</feature>
<keyword evidence="2" id="KW-0732">Signal</keyword>
<feature type="transmembrane region" description="Helical" evidence="1">
    <location>
        <begin position="245"/>
        <end position="264"/>
    </location>
</feature>
<reference evidence="4" key="1">
    <citation type="submission" date="2016-10" db="EMBL/GenBank/DDBJ databases">
        <authorList>
            <person name="Varghese N."/>
            <person name="Submissions S."/>
        </authorList>
    </citation>
    <scope>NUCLEOTIDE SEQUENCE [LARGE SCALE GENOMIC DNA]</scope>
    <source>
        <strain evidence="4">CGMCC 1.10784</strain>
    </source>
</reference>
<keyword evidence="1" id="KW-1133">Transmembrane helix</keyword>
<feature type="transmembrane region" description="Helical" evidence="1">
    <location>
        <begin position="300"/>
        <end position="321"/>
    </location>
</feature>
<protein>
    <submittedName>
        <fullName evidence="3">Hydrogenase/urease accessory protein HupE</fullName>
    </submittedName>
</protein>
<dbReference type="InterPro" id="IPR018247">
    <property type="entry name" value="EF_Hand_1_Ca_BS"/>
</dbReference>
<evidence type="ECO:0000256" key="1">
    <source>
        <dbReference type="SAM" id="Phobius"/>
    </source>
</evidence>
<feature type="transmembrane region" description="Helical" evidence="1">
    <location>
        <begin position="366"/>
        <end position="383"/>
    </location>
</feature>
<feature type="transmembrane region" description="Helical" evidence="1">
    <location>
        <begin position="217"/>
        <end position="238"/>
    </location>
</feature>
<dbReference type="EMBL" id="FOMT01000003">
    <property type="protein sequence ID" value="SFE49398.1"/>
    <property type="molecule type" value="Genomic_DNA"/>
</dbReference>
<feature type="signal peptide" evidence="2">
    <location>
        <begin position="1"/>
        <end position="19"/>
    </location>
</feature>
<organism evidence="3 4">
    <name type="scientific">Paenibacillus catalpae</name>
    <dbReference type="NCBI Taxonomy" id="1045775"/>
    <lineage>
        <taxon>Bacteria</taxon>
        <taxon>Bacillati</taxon>
        <taxon>Bacillota</taxon>
        <taxon>Bacilli</taxon>
        <taxon>Bacillales</taxon>
        <taxon>Paenibacillaceae</taxon>
        <taxon>Paenibacillus</taxon>
    </lineage>
</organism>
<evidence type="ECO:0000256" key="2">
    <source>
        <dbReference type="SAM" id="SignalP"/>
    </source>
</evidence>
<accession>A0A1I2B0H7</accession>
<proteinExistence type="predicted"/>
<keyword evidence="4" id="KW-1185">Reference proteome</keyword>
<dbReference type="Pfam" id="PF13795">
    <property type="entry name" value="HupE_UreJ_2"/>
    <property type="match status" value="1"/>
</dbReference>
<evidence type="ECO:0000313" key="4">
    <source>
        <dbReference type="Proteomes" id="UP000198855"/>
    </source>
</evidence>
<dbReference type="PROSITE" id="PS00018">
    <property type="entry name" value="EF_HAND_1"/>
    <property type="match status" value="1"/>
</dbReference>
<dbReference type="AlphaFoldDB" id="A0A1I2B0H7"/>